<dbReference type="AlphaFoldDB" id="A0A6C0C0J3"/>
<evidence type="ECO:0000256" key="2">
    <source>
        <dbReference type="ARBA" id="ARBA00011083"/>
    </source>
</evidence>
<organism evidence="8">
    <name type="scientific">viral metagenome</name>
    <dbReference type="NCBI Taxonomy" id="1070528"/>
    <lineage>
        <taxon>unclassified sequences</taxon>
        <taxon>metagenomes</taxon>
        <taxon>organismal metagenomes</taxon>
    </lineage>
</organism>
<dbReference type="Gene3D" id="3.40.50.880">
    <property type="match status" value="1"/>
</dbReference>
<sequence>MPKTRRKNKTKNKTKKRKKNKTKKKSKKTFVVGIVSVPLSPNKKYFKVCGDSYIASSHLSWMKRQGIIPIVIPYDTKDLKYYFDRIHGLYLPSGGAFAGTQLKYYNCCKKLMLMAMKENDKGCHFPVWGCCMGFQQMLILADGNDDVDHLLQRFDSYDNLLLNIKFTEEGKHSRFVKGVGEKTYDKLRKKRCTMNNHKLGITPKKMKKNKKVYSFYKIVGTSKDRKGREFVAIIEARHYPFWGVQWHPERNCEMDALIKYFSKVLKKSKRKTYDKIHYGKYRSMYTKKIDCMNYSENLYKKCNFYWHSRTSAHNKKLCNIAQLNESENIDGSESGV</sequence>
<keyword evidence="5" id="KW-0732">Signal</keyword>
<accession>A0A6C0C0J3</accession>
<comment type="similarity">
    <text evidence="2">Belongs to the peptidase C26 family.</text>
</comment>
<dbReference type="GO" id="GO:0046900">
    <property type="term" value="P:tetrahydrofolylpolyglutamate metabolic process"/>
    <property type="evidence" value="ECO:0007669"/>
    <property type="project" value="TreeGrafter"/>
</dbReference>
<evidence type="ECO:0000256" key="5">
    <source>
        <dbReference type="ARBA" id="ARBA00022729"/>
    </source>
</evidence>
<protein>
    <recommendedName>
        <fullName evidence="3">folate gamma-glutamyl hydrolase</fullName>
        <ecNumber evidence="3">3.4.19.9</ecNumber>
    </recommendedName>
</protein>
<evidence type="ECO:0000256" key="6">
    <source>
        <dbReference type="ARBA" id="ARBA00022801"/>
    </source>
</evidence>
<evidence type="ECO:0000256" key="1">
    <source>
        <dbReference type="ARBA" id="ARBA00004239"/>
    </source>
</evidence>
<reference evidence="8" key="1">
    <citation type="journal article" date="2020" name="Nature">
        <title>Giant virus diversity and host interactions through global metagenomics.</title>
        <authorList>
            <person name="Schulz F."/>
            <person name="Roux S."/>
            <person name="Paez-Espino D."/>
            <person name="Jungbluth S."/>
            <person name="Walsh D.A."/>
            <person name="Denef V.J."/>
            <person name="McMahon K.D."/>
            <person name="Konstantinidis K.T."/>
            <person name="Eloe-Fadrosh E.A."/>
            <person name="Kyrpides N.C."/>
            <person name="Woyke T."/>
        </authorList>
    </citation>
    <scope>NUCLEOTIDE SEQUENCE</scope>
    <source>
        <strain evidence="8">GVMAG-M-3300020169-51</strain>
    </source>
</reference>
<dbReference type="InterPro" id="IPR015527">
    <property type="entry name" value="Pept_C26_g-glut_hydrolase"/>
</dbReference>
<keyword evidence="4" id="KW-0964">Secreted</keyword>
<evidence type="ECO:0000256" key="4">
    <source>
        <dbReference type="ARBA" id="ARBA00022525"/>
    </source>
</evidence>
<dbReference type="PANTHER" id="PTHR11315">
    <property type="entry name" value="PROTEASE FAMILY C26 GAMMA-GLUTAMYL HYDROLASE"/>
    <property type="match status" value="1"/>
</dbReference>
<dbReference type="EC" id="3.4.19.9" evidence="3"/>
<proteinExistence type="inferred from homology"/>
<dbReference type="GO" id="GO:0034722">
    <property type="term" value="F:gamma-glutamyl-peptidase activity"/>
    <property type="evidence" value="ECO:0007669"/>
    <property type="project" value="UniProtKB-EC"/>
</dbReference>
<dbReference type="PANTHER" id="PTHR11315:SF0">
    <property type="entry name" value="FOLATE GAMMA-GLUTAMYL HYDROLASE"/>
    <property type="match status" value="1"/>
</dbReference>
<dbReference type="SUPFAM" id="SSF52317">
    <property type="entry name" value="Class I glutamine amidotransferase-like"/>
    <property type="match status" value="1"/>
</dbReference>
<evidence type="ECO:0000256" key="7">
    <source>
        <dbReference type="SAM" id="MobiDB-lite"/>
    </source>
</evidence>
<evidence type="ECO:0000313" key="8">
    <source>
        <dbReference type="EMBL" id="QHS97294.1"/>
    </source>
</evidence>
<dbReference type="EMBL" id="MN739292">
    <property type="protein sequence ID" value="QHS97294.1"/>
    <property type="molecule type" value="Genomic_DNA"/>
</dbReference>
<comment type="subcellular location">
    <subcellularLocation>
        <location evidence="1">Secreted</location>
        <location evidence="1">Extracellular space</location>
    </subcellularLocation>
</comment>
<dbReference type="InterPro" id="IPR011697">
    <property type="entry name" value="Peptidase_C26"/>
</dbReference>
<dbReference type="GO" id="GO:0005773">
    <property type="term" value="C:vacuole"/>
    <property type="evidence" value="ECO:0007669"/>
    <property type="project" value="TreeGrafter"/>
</dbReference>
<dbReference type="PROSITE" id="PS51273">
    <property type="entry name" value="GATASE_TYPE_1"/>
    <property type="match status" value="1"/>
</dbReference>
<dbReference type="InterPro" id="IPR029062">
    <property type="entry name" value="Class_I_gatase-like"/>
</dbReference>
<feature type="region of interest" description="Disordered" evidence="7">
    <location>
        <begin position="1"/>
        <end position="27"/>
    </location>
</feature>
<dbReference type="GO" id="GO:0005576">
    <property type="term" value="C:extracellular region"/>
    <property type="evidence" value="ECO:0007669"/>
    <property type="project" value="UniProtKB-SubCell"/>
</dbReference>
<keyword evidence="6" id="KW-0378">Hydrolase</keyword>
<evidence type="ECO:0000256" key="3">
    <source>
        <dbReference type="ARBA" id="ARBA00012886"/>
    </source>
</evidence>
<name>A0A6C0C0J3_9ZZZZ</name>
<dbReference type="PROSITE" id="PS51275">
    <property type="entry name" value="PEPTIDASE_C26_GGH"/>
    <property type="match status" value="1"/>
</dbReference>
<dbReference type="Pfam" id="PF07722">
    <property type="entry name" value="Peptidase_C26"/>
    <property type="match status" value="1"/>
</dbReference>